<reference evidence="1" key="2">
    <citation type="submission" date="2020-11" db="EMBL/GenBank/DDBJ databases">
        <authorList>
            <person name="McCartney M.A."/>
            <person name="Auch B."/>
            <person name="Kono T."/>
            <person name="Mallez S."/>
            <person name="Becker A."/>
            <person name="Gohl D.M."/>
            <person name="Silverstein K.A.T."/>
            <person name="Koren S."/>
            <person name="Bechman K.B."/>
            <person name="Herman A."/>
            <person name="Abrahante J.E."/>
            <person name="Garbe J."/>
        </authorList>
    </citation>
    <scope>NUCLEOTIDE SEQUENCE</scope>
    <source>
        <strain evidence="1">Duluth1</strain>
        <tissue evidence="1">Whole animal</tissue>
    </source>
</reference>
<gene>
    <name evidence="1" type="ORF">DPMN_116359</name>
</gene>
<sequence length="63" mass="7494">MADWKTLCCARRARRNTKTAKKTYLWNLNATDLNLESGPMLKIWYESVRTVRQEQRLANKRHG</sequence>
<protein>
    <submittedName>
        <fullName evidence="1">Uncharacterized protein</fullName>
    </submittedName>
</protein>
<comment type="caution">
    <text evidence="1">The sequence shown here is derived from an EMBL/GenBank/DDBJ whole genome shotgun (WGS) entry which is preliminary data.</text>
</comment>
<dbReference type="EMBL" id="JAIWYP010000004">
    <property type="protein sequence ID" value="KAH3842855.1"/>
    <property type="molecule type" value="Genomic_DNA"/>
</dbReference>
<name>A0A9D4KMY0_DREPO</name>
<dbReference type="AlphaFoldDB" id="A0A9D4KMY0"/>
<reference evidence="1" key="1">
    <citation type="journal article" date="2019" name="bioRxiv">
        <title>The Genome of the Zebra Mussel, Dreissena polymorpha: A Resource for Invasive Species Research.</title>
        <authorList>
            <person name="McCartney M.A."/>
            <person name="Auch B."/>
            <person name="Kono T."/>
            <person name="Mallez S."/>
            <person name="Zhang Y."/>
            <person name="Obille A."/>
            <person name="Becker A."/>
            <person name="Abrahante J.E."/>
            <person name="Garbe J."/>
            <person name="Badalamenti J.P."/>
            <person name="Herman A."/>
            <person name="Mangelson H."/>
            <person name="Liachko I."/>
            <person name="Sullivan S."/>
            <person name="Sone E.D."/>
            <person name="Koren S."/>
            <person name="Silverstein K.A.T."/>
            <person name="Beckman K.B."/>
            <person name="Gohl D.M."/>
        </authorList>
    </citation>
    <scope>NUCLEOTIDE SEQUENCE</scope>
    <source>
        <strain evidence="1">Duluth1</strain>
        <tissue evidence="1">Whole animal</tissue>
    </source>
</reference>
<proteinExistence type="predicted"/>
<keyword evidence="2" id="KW-1185">Reference proteome</keyword>
<evidence type="ECO:0000313" key="2">
    <source>
        <dbReference type="Proteomes" id="UP000828390"/>
    </source>
</evidence>
<evidence type="ECO:0000313" key="1">
    <source>
        <dbReference type="EMBL" id="KAH3842855.1"/>
    </source>
</evidence>
<organism evidence="1 2">
    <name type="scientific">Dreissena polymorpha</name>
    <name type="common">Zebra mussel</name>
    <name type="synonym">Mytilus polymorpha</name>
    <dbReference type="NCBI Taxonomy" id="45954"/>
    <lineage>
        <taxon>Eukaryota</taxon>
        <taxon>Metazoa</taxon>
        <taxon>Spiralia</taxon>
        <taxon>Lophotrochozoa</taxon>
        <taxon>Mollusca</taxon>
        <taxon>Bivalvia</taxon>
        <taxon>Autobranchia</taxon>
        <taxon>Heteroconchia</taxon>
        <taxon>Euheterodonta</taxon>
        <taxon>Imparidentia</taxon>
        <taxon>Neoheterodontei</taxon>
        <taxon>Myida</taxon>
        <taxon>Dreissenoidea</taxon>
        <taxon>Dreissenidae</taxon>
        <taxon>Dreissena</taxon>
    </lineage>
</organism>
<dbReference type="Proteomes" id="UP000828390">
    <property type="component" value="Unassembled WGS sequence"/>
</dbReference>
<accession>A0A9D4KMY0</accession>